<comment type="caution">
    <text evidence="1">The sequence shown here is derived from an EMBL/GenBank/DDBJ whole genome shotgun (WGS) entry which is preliminary data.</text>
</comment>
<accession>A0ABR0BB42</accession>
<keyword evidence="2" id="KW-1185">Reference proteome</keyword>
<dbReference type="Proteomes" id="UP001234178">
    <property type="component" value="Unassembled WGS sequence"/>
</dbReference>
<name>A0ABR0BB42_9CRUS</name>
<gene>
    <name evidence="1" type="ORF">OUZ56_033797</name>
</gene>
<protein>
    <submittedName>
        <fullName evidence="1">Uncharacterized protein</fullName>
    </submittedName>
</protein>
<evidence type="ECO:0000313" key="1">
    <source>
        <dbReference type="EMBL" id="KAK4045806.1"/>
    </source>
</evidence>
<reference evidence="1 2" key="1">
    <citation type="journal article" date="2023" name="Nucleic Acids Res.">
        <title>The hologenome of Daphnia magna reveals possible DNA methylation and microbiome-mediated evolution of the host genome.</title>
        <authorList>
            <person name="Chaturvedi A."/>
            <person name="Li X."/>
            <person name="Dhandapani V."/>
            <person name="Marshall H."/>
            <person name="Kissane S."/>
            <person name="Cuenca-Cambronero M."/>
            <person name="Asole G."/>
            <person name="Calvet F."/>
            <person name="Ruiz-Romero M."/>
            <person name="Marangio P."/>
            <person name="Guigo R."/>
            <person name="Rago D."/>
            <person name="Mirbahai L."/>
            <person name="Eastwood N."/>
            <person name="Colbourne J.K."/>
            <person name="Zhou J."/>
            <person name="Mallon E."/>
            <person name="Orsini L."/>
        </authorList>
    </citation>
    <scope>NUCLEOTIDE SEQUENCE [LARGE SCALE GENOMIC DNA]</scope>
    <source>
        <strain evidence="1">LRV0_1</strain>
    </source>
</reference>
<sequence>MWACDSKISECDDFMLRTNLERLELLFAQQRCFEYFLPLSLDGHLKLADCPHPWHCAICDSSDHYQILCAPQRAYQEVIPDTCGQVGPLSLTVLPSRAGL</sequence>
<proteinExistence type="predicted"/>
<dbReference type="EMBL" id="JAOYFB010000064">
    <property type="protein sequence ID" value="KAK4045806.1"/>
    <property type="molecule type" value="Genomic_DNA"/>
</dbReference>
<organism evidence="1 2">
    <name type="scientific">Daphnia magna</name>
    <dbReference type="NCBI Taxonomy" id="35525"/>
    <lineage>
        <taxon>Eukaryota</taxon>
        <taxon>Metazoa</taxon>
        <taxon>Ecdysozoa</taxon>
        <taxon>Arthropoda</taxon>
        <taxon>Crustacea</taxon>
        <taxon>Branchiopoda</taxon>
        <taxon>Diplostraca</taxon>
        <taxon>Cladocera</taxon>
        <taxon>Anomopoda</taxon>
        <taxon>Daphniidae</taxon>
        <taxon>Daphnia</taxon>
    </lineage>
</organism>
<evidence type="ECO:0000313" key="2">
    <source>
        <dbReference type="Proteomes" id="UP001234178"/>
    </source>
</evidence>